<dbReference type="SUPFAM" id="SSF52121">
    <property type="entry name" value="Lumazine synthase"/>
    <property type="match status" value="1"/>
</dbReference>
<evidence type="ECO:0000313" key="7">
    <source>
        <dbReference type="EMBL" id="VAY88182.1"/>
    </source>
</evidence>
<dbReference type="CDD" id="cd09209">
    <property type="entry name" value="Lumazine_synthase-I"/>
    <property type="match status" value="1"/>
</dbReference>
<dbReference type="GO" id="GO:0000906">
    <property type="term" value="F:6,7-dimethyl-8-ribityllumazine synthase activity"/>
    <property type="evidence" value="ECO:0007669"/>
    <property type="project" value="UniProtKB-EC"/>
</dbReference>
<dbReference type="EC" id="2.5.1.78" evidence="3"/>
<evidence type="ECO:0000256" key="4">
    <source>
        <dbReference type="ARBA" id="ARBA00022619"/>
    </source>
</evidence>
<dbReference type="Gene3D" id="3.40.50.960">
    <property type="entry name" value="Lumazine/riboflavin synthase"/>
    <property type="match status" value="1"/>
</dbReference>
<evidence type="ECO:0000256" key="3">
    <source>
        <dbReference type="ARBA" id="ARBA00012664"/>
    </source>
</evidence>
<dbReference type="PANTHER" id="PTHR21058:SF0">
    <property type="entry name" value="6,7-DIMETHYL-8-RIBITYLLUMAZINE SYNTHASE"/>
    <property type="match status" value="1"/>
</dbReference>
<reference evidence="7" key="1">
    <citation type="submission" date="2018-10" db="EMBL/GenBank/DDBJ databases">
        <authorList>
            <person name="Plewniak F."/>
        </authorList>
    </citation>
    <scope>NUCLEOTIDE SEQUENCE</scope>
</reference>
<dbReference type="GO" id="GO:0009349">
    <property type="term" value="C:riboflavin synthase complex"/>
    <property type="evidence" value="ECO:0007669"/>
    <property type="project" value="InterPro"/>
</dbReference>
<dbReference type="InterPro" id="IPR002180">
    <property type="entry name" value="LS/RS"/>
</dbReference>
<evidence type="ECO:0000256" key="1">
    <source>
        <dbReference type="ARBA" id="ARBA00004917"/>
    </source>
</evidence>
<comment type="pathway">
    <text evidence="1">Cofactor biosynthesis; riboflavin biosynthesis; riboflavin from 2-hydroxy-3-oxobutyl phosphate and 5-amino-6-(D-ribitylamino)uracil: step 1/2.</text>
</comment>
<dbReference type="NCBIfam" id="TIGR00114">
    <property type="entry name" value="lumazine-synth"/>
    <property type="match status" value="1"/>
</dbReference>
<gene>
    <name evidence="7" type="primary">ribE</name>
    <name evidence="7" type="ORF">CARN8_2800002</name>
</gene>
<dbReference type="EMBL" id="UOYP01000202">
    <property type="protein sequence ID" value="VAY88182.1"/>
    <property type="molecule type" value="Genomic_DNA"/>
</dbReference>
<comment type="catalytic activity">
    <reaction evidence="6">
        <text>(2S)-2-hydroxy-3-oxobutyl phosphate + 5-amino-6-(D-ribitylamino)uracil = 6,7-dimethyl-8-(1-D-ribityl)lumazine + phosphate + 2 H2O + H(+)</text>
        <dbReference type="Rhea" id="RHEA:26152"/>
        <dbReference type="ChEBI" id="CHEBI:15377"/>
        <dbReference type="ChEBI" id="CHEBI:15378"/>
        <dbReference type="ChEBI" id="CHEBI:15934"/>
        <dbReference type="ChEBI" id="CHEBI:43474"/>
        <dbReference type="ChEBI" id="CHEBI:58201"/>
        <dbReference type="ChEBI" id="CHEBI:58830"/>
        <dbReference type="EC" id="2.5.1.78"/>
    </reaction>
</comment>
<dbReference type="HAMAP" id="MF_00178">
    <property type="entry name" value="Lumazine_synth"/>
    <property type="match status" value="1"/>
</dbReference>
<proteinExistence type="inferred from homology"/>
<evidence type="ECO:0000256" key="5">
    <source>
        <dbReference type="ARBA" id="ARBA00022679"/>
    </source>
</evidence>
<protein>
    <recommendedName>
        <fullName evidence="3">6,7-dimethyl-8-ribityllumazine synthase</fullName>
        <ecNumber evidence="3">2.5.1.78</ecNumber>
    </recommendedName>
</protein>
<accession>A0A3P3ZNC6</accession>
<dbReference type="GO" id="GO:0005829">
    <property type="term" value="C:cytosol"/>
    <property type="evidence" value="ECO:0007669"/>
    <property type="project" value="TreeGrafter"/>
</dbReference>
<name>A0A3P3ZNC6_9ZZZZ</name>
<dbReference type="UniPathway" id="UPA00275">
    <property type="reaction ID" value="UER00404"/>
</dbReference>
<dbReference type="Pfam" id="PF00885">
    <property type="entry name" value="DMRL_synthase"/>
    <property type="match status" value="1"/>
</dbReference>
<keyword evidence="5 7" id="KW-0808">Transferase</keyword>
<dbReference type="GO" id="GO:0009231">
    <property type="term" value="P:riboflavin biosynthetic process"/>
    <property type="evidence" value="ECO:0007669"/>
    <property type="project" value="UniProtKB-UniPathway"/>
</dbReference>
<comment type="similarity">
    <text evidence="2">Belongs to the DMRL synthase family.</text>
</comment>
<dbReference type="AlphaFoldDB" id="A0A3P3ZNC6"/>
<keyword evidence="4" id="KW-0686">Riboflavin biosynthesis</keyword>
<evidence type="ECO:0000256" key="2">
    <source>
        <dbReference type="ARBA" id="ARBA00007424"/>
    </source>
</evidence>
<sequence>MSHPRNRPWNTSMADIACDGKGLRIAIVLARFNEAIGEQLLAATGKALMERGVAEEDIPVLRVPGALELPLTLKVLAETGRFQALIALGCVVRGDTYHFKIVADESAAGITAVQLATGIPIANGVLTTENDAQAFARAEHKGQDCALAAIEMVRLLEEIRRGIL</sequence>
<organism evidence="7">
    <name type="scientific">mine drainage metagenome</name>
    <dbReference type="NCBI Taxonomy" id="410659"/>
    <lineage>
        <taxon>unclassified sequences</taxon>
        <taxon>metagenomes</taxon>
        <taxon>ecological metagenomes</taxon>
    </lineage>
</organism>
<evidence type="ECO:0000256" key="6">
    <source>
        <dbReference type="ARBA" id="ARBA00048785"/>
    </source>
</evidence>
<dbReference type="InterPro" id="IPR036467">
    <property type="entry name" value="LS/RS_sf"/>
</dbReference>
<dbReference type="InterPro" id="IPR034964">
    <property type="entry name" value="LS"/>
</dbReference>
<dbReference type="PANTHER" id="PTHR21058">
    <property type="entry name" value="6,7-DIMETHYL-8-RIBITYLLUMAZINE SYNTHASE DMRL SYNTHASE LUMAZINE SYNTHASE"/>
    <property type="match status" value="1"/>
</dbReference>